<feature type="transmembrane region" description="Helical" evidence="1">
    <location>
        <begin position="12"/>
        <end position="35"/>
    </location>
</feature>
<dbReference type="PATRIC" id="fig|1441730.3.peg.1241"/>
<name>A0A0V9UNX8_9NOCA</name>
<evidence type="ECO:0000313" key="3">
    <source>
        <dbReference type="Proteomes" id="UP000053060"/>
    </source>
</evidence>
<dbReference type="EMBL" id="AZXY01000002">
    <property type="protein sequence ID" value="KSZ59695.1"/>
    <property type="molecule type" value="Genomic_DNA"/>
</dbReference>
<gene>
    <name evidence="2" type="ORF">Z045_05880</name>
</gene>
<organism evidence="2 3">
    <name type="scientific">Rhodococcus pyridinivorans KG-16</name>
    <dbReference type="NCBI Taxonomy" id="1441730"/>
    <lineage>
        <taxon>Bacteria</taxon>
        <taxon>Bacillati</taxon>
        <taxon>Actinomycetota</taxon>
        <taxon>Actinomycetes</taxon>
        <taxon>Mycobacteriales</taxon>
        <taxon>Nocardiaceae</taxon>
        <taxon>Rhodococcus</taxon>
    </lineage>
</organism>
<evidence type="ECO:0000256" key="1">
    <source>
        <dbReference type="SAM" id="Phobius"/>
    </source>
</evidence>
<dbReference type="AlphaFoldDB" id="A0A0V9UNX8"/>
<sequence>MNQESNSSGGIGIVGILTIVFVVLKLVGVIDWSWWWVLSPLWISAALGVVVFLILLVTLKAIGRRTRR</sequence>
<proteinExistence type="predicted"/>
<reference evidence="2 3" key="2">
    <citation type="journal article" date="2016" name="Genome Announc.">
        <title>Draft Genome Sequence of a Versatile Hydrocarbon-Degrading Bacterium, Rhodococcus pyridinivorans Strain KG-16, Collected from Oil Fields in India.</title>
        <authorList>
            <person name="Aggarwal R.K."/>
            <person name="Dawar C."/>
            <person name="Phanindranath R."/>
            <person name="Mutnuri L."/>
            <person name="Dayal A.M."/>
        </authorList>
    </citation>
    <scope>NUCLEOTIDE SEQUENCE [LARGE SCALE GENOMIC DNA]</scope>
    <source>
        <strain evidence="2 3">KG-16</strain>
    </source>
</reference>
<accession>A0A0V9UNX8</accession>
<evidence type="ECO:0000313" key="2">
    <source>
        <dbReference type="EMBL" id="KSZ59695.1"/>
    </source>
</evidence>
<dbReference type="Proteomes" id="UP000053060">
    <property type="component" value="Unassembled WGS sequence"/>
</dbReference>
<feature type="transmembrane region" description="Helical" evidence="1">
    <location>
        <begin position="41"/>
        <end position="62"/>
    </location>
</feature>
<evidence type="ECO:0008006" key="4">
    <source>
        <dbReference type="Google" id="ProtNLM"/>
    </source>
</evidence>
<keyword evidence="1" id="KW-1133">Transmembrane helix</keyword>
<dbReference type="RefSeq" id="WP_060651055.1">
    <property type="nucleotide sequence ID" value="NZ_AZXY01000002.1"/>
</dbReference>
<comment type="caution">
    <text evidence="2">The sequence shown here is derived from an EMBL/GenBank/DDBJ whole genome shotgun (WGS) entry which is preliminary data.</text>
</comment>
<protein>
    <recommendedName>
        <fullName evidence="4">Transmembrane Fragile-X-F protein</fullName>
    </recommendedName>
</protein>
<keyword evidence="1" id="KW-0812">Transmembrane</keyword>
<keyword evidence="1" id="KW-0472">Membrane</keyword>
<reference evidence="3" key="1">
    <citation type="submission" date="2015-01" db="EMBL/GenBank/DDBJ databases">
        <title>Draft genome sequence of Rhodococcus pyridinivorans strain KG-16, a hydrocarbon-degrading bacterium.</title>
        <authorList>
            <person name="Aggarwal R.K."/>
            <person name="Dawar C."/>
        </authorList>
    </citation>
    <scope>NUCLEOTIDE SEQUENCE [LARGE SCALE GENOMIC DNA]</scope>
    <source>
        <strain evidence="3">KG-16</strain>
    </source>
</reference>